<dbReference type="EMBL" id="BQNB010013160">
    <property type="protein sequence ID" value="GJT12592.1"/>
    <property type="molecule type" value="Genomic_DNA"/>
</dbReference>
<gene>
    <name evidence="2" type="ORF">Tco_0859634</name>
</gene>
<name>A0ABQ5BFM8_9ASTR</name>
<protein>
    <recommendedName>
        <fullName evidence="4">Transposase MuDR plant domain-containing protein</fullName>
    </recommendedName>
</protein>
<organism evidence="2 3">
    <name type="scientific">Tanacetum coccineum</name>
    <dbReference type="NCBI Taxonomy" id="301880"/>
    <lineage>
        <taxon>Eukaryota</taxon>
        <taxon>Viridiplantae</taxon>
        <taxon>Streptophyta</taxon>
        <taxon>Embryophyta</taxon>
        <taxon>Tracheophyta</taxon>
        <taxon>Spermatophyta</taxon>
        <taxon>Magnoliopsida</taxon>
        <taxon>eudicotyledons</taxon>
        <taxon>Gunneridae</taxon>
        <taxon>Pentapetalae</taxon>
        <taxon>asterids</taxon>
        <taxon>campanulids</taxon>
        <taxon>Asterales</taxon>
        <taxon>Asteraceae</taxon>
        <taxon>Asteroideae</taxon>
        <taxon>Anthemideae</taxon>
        <taxon>Anthemidinae</taxon>
        <taxon>Tanacetum</taxon>
    </lineage>
</organism>
<reference evidence="2" key="1">
    <citation type="journal article" date="2022" name="Int. J. Mol. Sci.">
        <title>Draft Genome of Tanacetum Coccineum: Genomic Comparison of Closely Related Tanacetum-Family Plants.</title>
        <authorList>
            <person name="Yamashiro T."/>
            <person name="Shiraishi A."/>
            <person name="Nakayama K."/>
            <person name="Satake H."/>
        </authorList>
    </citation>
    <scope>NUCLEOTIDE SEQUENCE</scope>
</reference>
<evidence type="ECO:0000313" key="3">
    <source>
        <dbReference type="Proteomes" id="UP001151760"/>
    </source>
</evidence>
<sequence>MGDHIQDWYIRAEGECFDTIVYGDCPKSCHYAGRFPDTPNKKYVEGEIAFEDMVENAQFKLDLLNIVMNSLGYENDDEVFFYYKIPLKSLDIRLKPLVSESDISSFLGYVHKHKIMYVYIELVETTEATSDEDGEGDSENDSESEDGHSNANCIVDEERLVDEVEVNMTAFKFQVDGEGEASQVDPILPLVTLTEDDLEVLEYDSLESDQEDVPENARIIGLRKLRKKAISSGISNNFYVGKEFANSNLANERIRAYSVETRRNMKFKRNDKRRIRVICKGVVPTMTNKNVFVDKVEGTKDDILRKGKAVNEDAEKDKICCPWVLYFNEGDKAKYKGLKTKQKRYEEGSGGTRVVHLLVDLKYSSLAVSVSPRSIYKAVG</sequence>
<accession>A0ABQ5BFM8</accession>
<dbReference type="Proteomes" id="UP001151760">
    <property type="component" value="Unassembled WGS sequence"/>
</dbReference>
<feature type="region of interest" description="Disordered" evidence="1">
    <location>
        <begin position="128"/>
        <end position="152"/>
    </location>
</feature>
<evidence type="ECO:0008006" key="4">
    <source>
        <dbReference type="Google" id="ProtNLM"/>
    </source>
</evidence>
<comment type="caution">
    <text evidence="2">The sequence shown here is derived from an EMBL/GenBank/DDBJ whole genome shotgun (WGS) entry which is preliminary data.</text>
</comment>
<feature type="compositionally biased region" description="Acidic residues" evidence="1">
    <location>
        <begin position="129"/>
        <end position="144"/>
    </location>
</feature>
<proteinExistence type="predicted"/>
<evidence type="ECO:0000256" key="1">
    <source>
        <dbReference type="SAM" id="MobiDB-lite"/>
    </source>
</evidence>
<reference evidence="2" key="2">
    <citation type="submission" date="2022-01" db="EMBL/GenBank/DDBJ databases">
        <authorList>
            <person name="Yamashiro T."/>
            <person name="Shiraishi A."/>
            <person name="Satake H."/>
            <person name="Nakayama K."/>
        </authorList>
    </citation>
    <scope>NUCLEOTIDE SEQUENCE</scope>
</reference>
<keyword evidence="3" id="KW-1185">Reference proteome</keyword>
<evidence type="ECO:0000313" key="2">
    <source>
        <dbReference type="EMBL" id="GJT12592.1"/>
    </source>
</evidence>